<feature type="repeat" description="TPR" evidence="1">
    <location>
        <begin position="54"/>
        <end position="87"/>
    </location>
</feature>
<gene>
    <name evidence="2" type="ORF">CRV07_03795</name>
</gene>
<dbReference type="InterPro" id="IPR011990">
    <property type="entry name" value="TPR-like_helical_dom_sf"/>
</dbReference>
<comment type="caution">
    <text evidence="2">The sequence shown here is derived from an EMBL/GenBank/DDBJ whole genome shotgun (WGS) entry which is preliminary data.</text>
</comment>
<dbReference type="OrthoDB" id="9803982at2"/>
<dbReference type="InterPro" id="IPR019734">
    <property type="entry name" value="TPR_rpt"/>
</dbReference>
<name>A0A4Q1ANA0_9BACT</name>
<keyword evidence="1" id="KW-0802">TPR repeat</keyword>
<keyword evidence="3" id="KW-1185">Reference proteome</keyword>
<evidence type="ECO:0000313" key="3">
    <source>
        <dbReference type="Proteomes" id="UP000289758"/>
    </source>
</evidence>
<dbReference type="Proteomes" id="UP000289758">
    <property type="component" value="Unassembled WGS sequence"/>
</dbReference>
<accession>A0A4Q1ANA0</accession>
<dbReference type="PROSITE" id="PS50005">
    <property type="entry name" value="TPR"/>
    <property type="match status" value="1"/>
</dbReference>
<dbReference type="Gene3D" id="1.25.40.10">
    <property type="entry name" value="Tetratricopeptide repeat domain"/>
    <property type="match status" value="1"/>
</dbReference>
<dbReference type="EMBL" id="PDKK01000002">
    <property type="protein sequence ID" value="RXK07594.1"/>
    <property type="molecule type" value="Genomic_DNA"/>
</dbReference>
<organism evidence="2 3">
    <name type="scientific">Halarcobacter ebronensis</name>
    <dbReference type="NCBI Taxonomy" id="1462615"/>
    <lineage>
        <taxon>Bacteria</taxon>
        <taxon>Pseudomonadati</taxon>
        <taxon>Campylobacterota</taxon>
        <taxon>Epsilonproteobacteria</taxon>
        <taxon>Campylobacterales</taxon>
        <taxon>Arcobacteraceae</taxon>
        <taxon>Halarcobacter</taxon>
    </lineage>
</organism>
<evidence type="ECO:0000313" key="2">
    <source>
        <dbReference type="EMBL" id="RXK07594.1"/>
    </source>
</evidence>
<dbReference type="AlphaFoldDB" id="A0A4Q1ANA0"/>
<evidence type="ECO:0000256" key="1">
    <source>
        <dbReference type="PROSITE-ProRule" id="PRU00339"/>
    </source>
</evidence>
<dbReference type="SUPFAM" id="SSF48452">
    <property type="entry name" value="TPR-like"/>
    <property type="match status" value="1"/>
</dbReference>
<reference evidence="2 3" key="1">
    <citation type="submission" date="2017-10" db="EMBL/GenBank/DDBJ databases">
        <title>Genomics of the genus Arcobacter.</title>
        <authorList>
            <person name="Perez-Cataluna A."/>
            <person name="Figueras M.J."/>
        </authorList>
    </citation>
    <scope>NUCLEOTIDE SEQUENCE [LARGE SCALE GENOMIC DNA]</scope>
    <source>
        <strain evidence="2 3">CECT 8441</strain>
    </source>
</reference>
<dbReference type="RefSeq" id="WP_129086475.1">
    <property type="nucleotide sequence ID" value="NZ_CP053836.1"/>
</dbReference>
<sequence>MKRTVLISSIIISTFLNAQEIKTSTEITKAFDSKNYEKVYETLNKKTKTAVLTSNEYFILGRSAYELGRYNEAILNYQMILQEEPSNRRVQLEIAQSYEKLGNLREAKEIFLSVLDTKVPAQVKENIILKLNSIETRLQKSVLKLETLLSLSYDSNVKNQADKGSYSLYIPAFGDLNITDNTEKEGDTLSELVGLLTHTYRVNNKIDIQNKLTAYTQRYFSHSENNINLLSWAIEPSYQLDKSKLSVELYKDFIQVGNRNYQTNTYLKPKVTYNLSQNSNYIASFKLNKKSYLQSSNKDRGSYEYTFANTYSIYDETYGLNSFTLEVGLSDRRKGTRTDVNNSFYTLRYVNRYPLEEGLVLSNYLEYKDTSYKDTDVNFRTKREDKNYFYSIELTKSLKNNISVGGSWQYINRESNHKPFEYDKMITKLFLYYPF</sequence>
<dbReference type="Pfam" id="PF14559">
    <property type="entry name" value="TPR_19"/>
    <property type="match status" value="1"/>
</dbReference>
<protein>
    <submittedName>
        <fullName evidence="2">Uncharacterized protein</fullName>
    </submittedName>
</protein>
<proteinExistence type="predicted"/>
<dbReference type="SMART" id="SM00028">
    <property type="entry name" value="TPR"/>
    <property type="match status" value="2"/>
</dbReference>